<feature type="signal peptide" evidence="2">
    <location>
        <begin position="1"/>
        <end position="21"/>
    </location>
</feature>
<reference evidence="3" key="1">
    <citation type="submission" date="2023-06" db="EMBL/GenBank/DDBJ databases">
        <title>Genomic analysis of the entomopathogenic nematode Steinernema hermaphroditum.</title>
        <authorList>
            <person name="Schwarz E.M."/>
            <person name="Heppert J.K."/>
            <person name="Baniya A."/>
            <person name="Schwartz H.T."/>
            <person name="Tan C.-H."/>
            <person name="Antoshechkin I."/>
            <person name="Sternberg P.W."/>
            <person name="Goodrich-Blair H."/>
            <person name="Dillman A.R."/>
        </authorList>
    </citation>
    <scope>NUCLEOTIDE SEQUENCE</scope>
    <source>
        <strain evidence="3">PS9179</strain>
        <tissue evidence="3">Whole animal</tissue>
    </source>
</reference>
<evidence type="ECO:0000256" key="1">
    <source>
        <dbReference type="SAM" id="Phobius"/>
    </source>
</evidence>
<dbReference type="Proteomes" id="UP001175271">
    <property type="component" value="Unassembled WGS sequence"/>
</dbReference>
<sequence>MAFALLVALFVVLSSLLLASGAPLGDSATSSSSTSLLSAKDFCGRYGLESGCLWKMAAGLGVLFIYALFLLAFVCGGCADRGWCVVIK</sequence>
<keyword evidence="4" id="KW-1185">Reference proteome</keyword>
<name>A0AA39HDM9_9BILA</name>
<proteinExistence type="predicted"/>
<evidence type="ECO:0000313" key="3">
    <source>
        <dbReference type="EMBL" id="KAK0403911.1"/>
    </source>
</evidence>
<keyword evidence="2" id="KW-0732">Signal</keyword>
<organism evidence="3 4">
    <name type="scientific">Steinernema hermaphroditum</name>
    <dbReference type="NCBI Taxonomy" id="289476"/>
    <lineage>
        <taxon>Eukaryota</taxon>
        <taxon>Metazoa</taxon>
        <taxon>Ecdysozoa</taxon>
        <taxon>Nematoda</taxon>
        <taxon>Chromadorea</taxon>
        <taxon>Rhabditida</taxon>
        <taxon>Tylenchina</taxon>
        <taxon>Panagrolaimomorpha</taxon>
        <taxon>Strongyloidoidea</taxon>
        <taxon>Steinernematidae</taxon>
        <taxon>Steinernema</taxon>
    </lineage>
</organism>
<keyword evidence="1" id="KW-0812">Transmembrane</keyword>
<gene>
    <name evidence="3" type="ORF">QR680_017189</name>
</gene>
<evidence type="ECO:0000313" key="4">
    <source>
        <dbReference type="Proteomes" id="UP001175271"/>
    </source>
</evidence>
<dbReference type="EMBL" id="JAUCMV010000004">
    <property type="protein sequence ID" value="KAK0403911.1"/>
    <property type="molecule type" value="Genomic_DNA"/>
</dbReference>
<dbReference type="AlphaFoldDB" id="A0AA39HDM9"/>
<keyword evidence="1" id="KW-0472">Membrane</keyword>
<comment type="caution">
    <text evidence="3">The sequence shown here is derived from an EMBL/GenBank/DDBJ whole genome shotgun (WGS) entry which is preliminary data.</text>
</comment>
<feature type="chain" id="PRO_5041343477" evidence="2">
    <location>
        <begin position="22"/>
        <end position="88"/>
    </location>
</feature>
<protein>
    <submittedName>
        <fullName evidence="3">Uncharacterized protein</fullName>
    </submittedName>
</protein>
<feature type="transmembrane region" description="Helical" evidence="1">
    <location>
        <begin position="56"/>
        <end position="79"/>
    </location>
</feature>
<evidence type="ECO:0000256" key="2">
    <source>
        <dbReference type="SAM" id="SignalP"/>
    </source>
</evidence>
<accession>A0AA39HDM9</accession>
<keyword evidence="1" id="KW-1133">Transmembrane helix</keyword>